<dbReference type="SUPFAM" id="SSF47917">
    <property type="entry name" value="C-terminal domain of alpha and beta subunits of F1 ATP synthase"/>
    <property type="match status" value="1"/>
</dbReference>
<dbReference type="GO" id="GO:0005886">
    <property type="term" value="C:plasma membrane"/>
    <property type="evidence" value="ECO:0007669"/>
    <property type="project" value="UniProtKB-SubCell"/>
</dbReference>
<dbReference type="Gene3D" id="3.40.50.12240">
    <property type="match status" value="1"/>
</dbReference>
<sequence length="469" mass="52020">MSNIAYKHLAKIAGPLIFIEGVKDAAYGEMVEIKLVNGERRLGQVLDTREGLAVVQVFGQTYGLGTENTSTRFTGETAMISVSDEMLGRTFDGLGNPRDNGPKIISKERYDLVGSGINPYSREEPSEFIQTGMSNIDGMNTLVRGQKLPIFSGAGLPHNLLASQIARQAKVLGSSESFSVVFAAIGITSEESNFFIKQFEESGALGRSVLFLNLSSDPSMERILTPRLALTTAEFLAYEREMHVLVIMTDMTNYCEALREISAAREEVPGRRGYPGYMYTDLASIYERAGKIKGRKGSVTQIPILAMPADDITHPIPDLTGYITEGQIVMSRELHRLNIQPPVDVLTSLSRLMNQGIGSGRTREDHRSLADQLYAAYAQGKDARALTAIVGEEALSEIDRKFLAIANNFERKFVNQGIDENRSIEQTLSIGWELLSDLPESEMKRIKPEFIAKYRKKSTIQEDEEKEEQ</sequence>
<evidence type="ECO:0000256" key="1">
    <source>
        <dbReference type="ARBA" id="ARBA00008936"/>
    </source>
</evidence>
<feature type="domain" description="ATP synthase A/B type C-terminal" evidence="11">
    <location>
        <begin position="356"/>
        <end position="454"/>
    </location>
</feature>
<keyword evidence="3 8" id="KW-1003">Cell membrane</keyword>
<dbReference type="AlphaFoldDB" id="A0A557SWW8"/>
<dbReference type="InterPro" id="IPR000194">
    <property type="entry name" value="ATPase_F1/V1/A1_a/bsu_nucl-bd"/>
</dbReference>
<dbReference type="GO" id="GO:0042777">
    <property type="term" value="P:proton motive force-driven plasma membrane ATP synthesis"/>
    <property type="evidence" value="ECO:0007669"/>
    <property type="project" value="UniProtKB-UniRule"/>
</dbReference>
<keyword evidence="7 8" id="KW-0066">ATP synthesis</keyword>
<evidence type="ECO:0000256" key="3">
    <source>
        <dbReference type="ARBA" id="ARBA00022475"/>
    </source>
</evidence>
<evidence type="ECO:0000313" key="12">
    <source>
        <dbReference type="EMBL" id="TVP41081.1"/>
    </source>
</evidence>
<protein>
    <recommendedName>
        <fullName evidence="8">A-type ATP synthase subunit B</fullName>
    </recommendedName>
</protein>
<evidence type="ECO:0000256" key="6">
    <source>
        <dbReference type="ARBA" id="ARBA00023136"/>
    </source>
</evidence>
<comment type="subcellular location">
    <subcellularLocation>
        <location evidence="8">Cell membrane</location>
        <topology evidence="8">Peripheral membrane protein</topology>
    </subcellularLocation>
</comment>
<dbReference type="GO" id="GO:0005524">
    <property type="term" value="F:ATP binding"/>
    <property type="evidence" value="ECO:0007669"/>
    <property type="project" value="UniProtKB-UniRule"/>
</dbReference>
<dbReference type="CDD" id="cd01135">
    <property type="entry name" value="V_A-ATPase_B"/>
    <property type="match status" value="1"/>
</dbReference>
<dbReference type="Pfam" id="PF02874">
    <property type="entry name" value="ATP-synt_ab_N"/>
    <property type="match status" value="1"/>
</dbReference>
<evidence type="ECO:0000256" key="2">
    <source>
        <dbReference type="ARBA" id="ARBA00022448"/>
    </source>
</evidence>
<dbReference type="OrthoDB" id="32941at2157"/>
<evidence type="ECO:0000256" key="7">
    <source>
        <dbReference type="ARBA" id="ARBA00023310"/>
    </source>
</evidence>
<gene>
    <name evidence="8 12" type="primary">atpB</name>
    <name evidence="12" type="ORF">NARC_40041</name>
</gene>
<dbReference type="PIRSF" id="PIRSF039114">
    <property type="entry name" value="V-ATPsynth_beta/V-ATPase_B"/>
    <property type="match status" value="1"/>
</dbReference>
<evidence type="ECO:0000259" key="11">
    <source>
        <dbReference type="Pfam" id="PF22919"/>
    </source>
</evidence>
<comment type="caution">
    <text evidence="12">The sequence shown here is derived from an EMBL/GenBank/DDBJ whole genome shotgun (WGS) entry which is preliminary data.</text>
</comment>
<comment type="subunit">
    <text evidence="8">Has multiple subunits with at least A(3), B(3), C, D, E, F, H, I and proteolipid K(x).</text>
</comment>
<feature type="domain" description="ATPase F1/V1/A1 complex alpha/beta subunit N-terminal" evidence="10">
    <location>
        <begin position="11"/>
        <end position="75"/>
    </location>
</feature>
<feature type="domain" description="ATPase F1/V1/A1 complex alpha/beta subunit nucleotide-binding" evidence="9">
    <location>
        <begin position="132"/>
        <end position="350"/>
    </location>
</feature>
<evidence type="ECO:0000256" key="4">
    <source>
        <dbReference type="ARBA" id="ARBA00022781"/>
    </source>
</evidence>
<dbReference type="InterPro" id="IPR022879">
    <property type="entry name" value="V-ATPase_su_B/beta"/>
</dbReference>
<dbReference type="InterPro" id="IPR020003">
    <property type="entry name" value="ATPase_a/bsu_AS"/>
</dbReference>
<dbReference type="PANTHER" id="PTHR43389">
    <property type="entry name" value="V-TYPE PROTON ATPASE SUBUNIT B"/>
    <property type="match status" value="1"/>
</dbReference>
<dbReference type="Pfam" id="PF22919">
    <property type="entry name" value="ATP-synt_VA_C"/>
    <property type="match status" value="1"/>
</dbReference>
<dbReference type="SUPFAM" id="SSF52540">
    <property type="entry name" value="P-loop containing nucleoside triphosphate hydrolases"/>
    <property type="match status" value="1"/>
</dbReference>
<dbReference type="InterPro" id="IPR027417">
    <property type="entry name" value="P-loop_NTPase"/>
</dbReference>
<dbReference type="HAMAP" id="MF_00310">
    <property type="entry name" value="ATP_synth_B_arch"/>
    <property type="match status" value="1"/>
</dbReference>
<dbReference type="RefSeq" id="WP_144729213.1">
    <property type="nucleotide sequence ID" value="NZ_ML675580.1"/>
</dbReference>
<evidence type="ECO:0000256" key="8">
    <source>
        <dbReference type="HAMAP-Rule" id="MF_00310"/>
    </source>
</evidence>
<evidence type="ECO:0000259" key="10">
    <source>
        <dbReference type="Pfam" id="PF02874"/>
    </source>
</evidence>
<dbReference type="InterPro" id="IPR055190">
    <property type="entry name" value="ATP-synt_VA_C"/>
</dbReference>
<evidence type="ECO:0000256" key="5">
    <source>
        <dbReference type="ARBA" id="ARBA00023065"/>
    </source>
</evidence>
<accession>A0A557SWW8</accession>
<keyword evidence="4 8" id="KW-0375">Hydrogen ion transport</keyword>
<keyword evidence="5 8" id="KW-0406">Ion transport</keyword>
<evidence type="ECO:0000313" key="13">
    <source>
        <dbReference type="Proteomes" id="UP000315289"/>
    </source>
</evidence>
<dbReference type="CDD" id="cd18118">
    <property type="entry name" value="ATP-synt_V_A-type_beta_N"/>
    <property type="match status" value="1"/>
</dbReference>
<proteinExistence type="inferred from homology"/>
<comment type="similarity">
    <text evidence="1 8">Belongs to the ATPase alpha/beta chains family.</text>
</comment>
<dbReference type="CDD" id="cd18112">
    <property type="entry name" value="ATP-synt_V_A-type_beta_C"/>
    <property type="match status" value="1"/>
</dbReference>
<dbReference type="Proteomes" id="UP000315289">
    <property type="component" value="Unassembled WGS sequence"/>
</dbReference>
<dbReference type="InterPro" id="IPR004100">
    <property type="entry name" value="ATPase_F1/V1/A1_a/bsu_N"/>
</dbReference>
<dbReference type="Pfam" id="PF00006">
    <property type="entry name" value="ATP-synt_ab"/>
    <property type="match status" value="1"/>
</dbReference>
<keyword evidence="13" id="KW-1185">Reference proteome</keyword>
<dbReference type="PROSITE" id="PS00152">
    <property type="entry name" value="ATPASE_ALPHA_BETA"/>
    <property type="match status" value="1"/>
</dbReference>
<dbReference type="NCBIfam" id="NF003235">
    <property type="entry name" value="PRK04196.1"/>
    <property type="match status" value="1"/>
</dbReference>
<dbReference type="EMBL" id="VOAH01000004">
    <property type="protein sequence ID" value="TVP41081.1"/>
    <property type="molecule type" value="Genomic_DNA"/>
</dbReference>
<evidence type="ECO:0000259" key="9">
    <source>
        <dbReference type="Pfam" id="PF00006"/>
    </source>
</evidence>
<keyword evidence="2 8" id="KW-0813">Transport</keyword>
<dbReference type="PANTHER" id="PTHR43389:SF4">
    <property type="entry name" value="V-TYPE PROTON ATPASE SUBUNIT B"/>
    <property type="match status" value="1"/>
</dbReference>
<dbReference type="GO" id="GO:0046933">
    <property type="term" value="F:proton-transporting ATP synthase activity, rotational mechanism"/>
    <property type="evidence" value="ECO:0007669"/>
    <property type="project" value="UniProtKB-UniRule"/>
</dbReference>
<organism evidence="12 13">
    <name type="scientific">Candidatus Nitrosocosmicus arcticus</name>
    <dbReference type="NCBI Taxonomy" id="2035267"/>
    <lineage>
        <taxon>Archaea</taxon>
        <taxon>Nitrososphaerota</taxon>
        <taxon>Nitrososphaeria</taxon>
        <taxon>Nitrososphaerales</taxon>
        <taxon>Nitrososphaeraceae</taxon>
        <taxon>Candidatus Nitrosocosmicus</taxon>
    </lineage>
</organism>
<reference evidence="12 13" key="1">
    <citation type="journal article" date="2019" name="Front. Microbiol.">
        <title>Ammonia Oxidation by the Arctic Terrestrial Thaumarchaeote Candidatus Nitrosocosmicus arcticus Is Stimulated by Increasing Temperatures.</title>
        <authorList>
            <person name="Alves R.J.E."/>
            <person name="Kerou M."/>
            <person name="Zappe A."/>
            <person name="Bittner R."/>
            <person name="Abby S.S."/>
            <person name="Schmidt H.A."/>
            <person name="Pfeifer K."/>
            <person name="Schleper C."/>
        </authorList>
    </citation>
    <scope>NUCLEOTIDE SEQUENCE [LARGE SCALE GENOMIC DNA]</scope>
    <source>
        <strain evidence="12 13">Kfb</strain>
    </source>
</reference>
<comment type="function">
    <text evidence="8">Component of the A-type ATP synthase that produces ATP from ADP in the presence of a proton gradient across the membrane. The B chain is a regulatory subunit.</text>
</comment>
<name>A0A557SWW8_9ARCH</name>
<keyword evidence="6 8" id="KW-0472">Membrane</keyword>